<dbReference type="InterPro" id="IPR001034">
    <property type="entry name" value="DeoR_HTH"/>
</dbReference>
<evidence type="ECO:0000256" key="2">
    <source>
        <dbReference type="ARBA" id="ARBA00023125"/>
    </source>
</evidence>
<gene>
    <name evidence="5" type="ORF">E4U02_11705</name>
</gene>
<proteinExistence type="predicted"/>
<organism evidence="5 6">
    <name type="scientific">Microbacterium paludicola</name>
    <dbReference type="NCBI Taxonomy" id="300019"/>
    <lineage>
        <taxon>Bacteria</taxon>
        <taxon>Bacillati</taxon>
        <taxon>Actinomycetota</taxon>
        <taxon>Actinomycetes</taxon>
        <taxon>Micrococcales</taxon>
        <taxon>Microbacteriaceae</taxon>
        <taxon>Microbacterium</taxon>
    </lineage>
</organism>
<dbReference type="InterPro" id="IPR036388">
    <property type="entry name" value="WH-like_DNA-bd_sf"/>
</dbReference>
<dbReference type="Pfam" id="PF13377">
    <property type="entry name" value="Peripla_BP_3"/>
    <property type="match status" value="1"/>
</dbReference>
<sequence length="367" mass="38676">MTAPAQNPRLAAARRAHILSALSRAGAVRVTELSAELDVAAVTLRRDLQLLEAEGLLVRVHGGAVATQREPGAVAPRVSADGVLRPAGAIGVLVPSLNYYWPEVVRGMEARAGERGASVLLRGTSYELQDERPVLARMVEEGASGFILAPNTDTAHSQDVLEWLADAGLPYVLVERDATPPGGSPAESVTTDHAHGAVLAARHLASLGHRKVGLVISRNSPTSRKIVAGWNAACRELGLTPGEHVERVLPDRSTPEFSATVHAILDTVRRSGITALLVHSDPEAMAFVDLALSRGLTVPGDLSIVAYDDEVAQLFTPALTAVAPPRAAVGRAAVDLLLDRLADPSRPVHRVVLNPALHARASSGPQR</sequence>
<evidence type="ECO:0000313" key="6">
    <source>
        <dbReference type="Proteomes" id="UP000298358"/>
    </source>
</evidence>
<keyword evidence="1" id="KW-0805">Transcription regulation</keyword>
<dbReference type="SUPFAM" id="SSF46785">
    <property type="entry name" value="Winged helix' DNA-binding domain"/>
    <property type="match status" value="1"/>
</dbReference>
<dbReference type="InterPro" id="IPR036390">
    <property type="entry name" value="WH_DNA-bd_sf"/>
</dbReference>
<dbReference type="Gene3D" id="3.40.50.2300">
    <property type="match status" value="2"/>
</dbReference>
<evidence type="ECO:0000313" key="5">
    <source>
        <dbReference type="EMBL" id="TFU32213.1"/>
    </source>
</evidence>
<evidence type="ECO:0000256" key="1">
    <source>
        <dbReference type="ARBA" id="ARBA00023015"/>
    </source>
</evidence>
<dbReference type="AlphaFoldDB" id="A0A4Y9FSJ5"/>
<dbReference type="SMART" id="SM00420">
    <property type="entry name" value="HTH_DEOR"/>
    <property type="match status" value="1"/>
</dbReference>
<dbReference type="PROSITE" id="PS51000">
    <property type="entry name" value="HTH_DEOR_2"/>
    <property type="match status" value="1"/>
</dbReference>
<dbReference type="EMBL" id="SPQB01000032">
    <property type="protein sequence ID" value="TFU32213.1"/>
    <property type="molecule type" value="Genomic_DNA"/>
</dbReference>
<dbReference type="RefSeq" id="WP_135115019.1">
    <property type="nucleotide sequence ID" value="NZ_JADGLL010000032.1"/>
</dbReference>
<dbReference type="GO" id="GO:0000976">
    <property type="term" value="F:transcription cis-regulatory region binding"/>
    <property type="evidence" value="ECO:0007669"/>
    <property type="project" value="TreeGrafter"/>
</dbReference>
<dbReference type="Pfam" id="PF08220">
    <property type="entry name" value="HTH_DeoR"/>
    <property type="match status" value="1"/>
</dbReference>
<name>A0A4Y9FSJ5_9MICO</name>
<keyword evidence="6" id="KW-1185">Reference proteome</keyword>
<dbReference type="InterPro" id="IPR018356">
    <property type="entry name" value="Tscrpt_reg_HTH_DeoR_CS"/>
</dbReference>
<dbReference type="PROSITE" id="PS00894">
    <property type="entry name" value="HTH_DEOR_1"/>
    <property type="match status" value="1"/>
</dbReference>
<comment type="caution">
    <text evidence="5">The sequence shown here is derived from an EMBL/GenBank/DDBJ whole genome shotgun (WGS) entry which is preliminary data.</text>
</comment>
<keyword evidence="3" id="KW-0804">Transcription</keyword>
<dbReference type="Gene3D" id="1.10.10.10">
    <property type="entry name" value="Winged helix-like DNA-binding domain superfamily/Winged helix DNA-binding domain"/>
    <property type="match status" value="1"/>
</dbReference>
<dbReference type="CDD" id="cd06267">
    <property type="entry name" value="PBP1_LacI_sugar_binding-like"/>
    <property type="match status" value="1"/>
</dbReference>
<protein>
    <submittedName>
        <fullName evidence="5">DeoR family transcriptional regulator</fullName>
    </submittedName>
</protein>
<dbReference type="InterPro" id="IPR028082">
    <property type="entry name" value="Peripla_BP_I"/>
</dbReference>
<dbReference type="PANTHER" id="PTHR30146:SF155">
    <property type="entry name" value="ALANINE RACEMASE"/>
    <property type="match status" value="1"/>
</dbReference>
<dbReference type="InterPro" id="IPR046335">
    <property type="entry name" value="LacI/GalR-like_sensor"/>
</dbReference>
<evidence type="ECO:0000259" key="4">
    <source>
        <dbReference type="PROSITE" id="PS51000"/>
    </source>
</evidence>
<dbReference type="PRINTS" id="PR00037">
    <property type="entry name" value="HTHLACR"/>
</dbReference>
<dbReference type="PANTHER" id="PTHR30146">
    <property type="entry name" value="LACI-RELATED TRANSCRIPTIONAL REPRESSOR"/>
    <property type="match status" value="1"/>
</dbReference>
<keyword evidence="2" id="KW-0238">DNA-binding</keyword>
<dbReference type="SUPFAM" id="SSF53822">
    <property type="entry name" value="Periplasmic binding protein-like I"/>
    <property type="match status" value="1"/>
</dbReference>
<evidence type="ECO:0000256" key="3">
    <source>
        <dbReference type="ARBA" id="ARBA00023163"/>
    </source>
</evidence>
<dbReference type="GO" id="GO:0003700">
    <property type="term" value="F:DNA-binding transcription factor activity"/>
    <property type="evidence" value="ECO:0007669"/>
    <property type="project" value="InterPro"/>
</dbReference>
<accession>A0A4Y9FSJ5</accession>
<reference evidence="5 6" key="1">
    <citation type="submission" date="2019-03" db="EMBL/GenBank/DDBJ databases">
        <title>Diversity of the mouse oral microbiome.</title>
        <authorList>
            <person name="Joseph S."/>
            <person name="Aduse-Opoku J."/>
            <person name="Curtis M."/>
            <person name="Wade W."/>
            <person name="Hashim A."/>
        </authorList>
    </citation>
    <scope>NUCLEOTIDE SEQUENCE [LARGE SCALE GENOMIC DNA]</scope>
    <source>
        <strain evidence="5 6">P1012</strain>
    </source>
</reference>
<dbReference type="Proteomes" id="UP000298358">
    <property type="component" value="Unassembled WGS sequence"/>
</dbReference>
<feature type="domain" description="HTH deoR-type" evidence="4">
    <location>
        <begin position="11"/>
        <end position="66"/>
    </location>
</feature>
<dbReference type="OrthoDB" id="3252280at2"/>